<keyword evidence="8" id="KW-0963">Cytoplasm</keyword>
<evidence type="ECO:0000256" key="1">
    <source>
        <dbReference type="ARBA" id="ARBA00004210"/>
    </source>
</evidence>
<protein>
    <recommendedName>
        <fullName evidence="6">Protein CASC3</fullName>
    </recommendedName>
</protein>
<dbReference type="AlphaFoldDB" id="A0A1S3H5A9"/>
<feature type="compositionally biased region" description="Basic and acidic residues" evidence="18">
    <location>
        <begin position="134"/>
        <end position="156"/>
    </location>
</feature>
<evidence type="ECO:0000256" key="6">
    <source>
        <dbReference type="ARBA" id="ARBA00019964"/>
    </source>
</evidence>
<evidence type="ECO:0000256" key="3">
    <source>
        <dbReference type="ARBA" id="ARBA00004324"/>
    </source>
</evidence>
<evidence type="ECO:0000256" key="15">
    <source>
        <dbReference type="ARBA" id="ARBA00023187"/>
    </source>
</evidence>
<evidence type="ECO:0000256" key="17">
    <source>
        <dbReference type="ARBA" id="ARBA00023273"/>
    </source>
</evidence>
<sequence length="250" mass="29090">MADRRRRRSDESSHSESEASADEATEIPTLQKNKKELRKDSECLSEGEGVEVTGEGEDSEYESAEEDQDEEEDEEEEDEEEYDDEDSVIIEDEDGEELGEERQSGDGEEQPASSRELDDDEDRKNPAFVPRKGNFYEHDSRMGSEEIKEEEDRPKKTLWKDEGKWLHDKFYDDMQAPKSKEEIIAMYGYDIRAYDKPPEAPRRFNSSRDGGYRKRNTKLSDFVNEEDMPRQRRGPPRGRGGRGRAWQRGT</sequence>
<keyword evidence="7" id="KW-0813">Transport</keyword>
<dbReference type="SMART" id="SM01044">
    <property type="entry name" value="Btz"/>
    <property type="match status" value="1"/>
</dbReference>
<dbReference type="GO" id="GO:0035145">
    <property type="term" value="C:exon-exon junction complex"/>
    <property type="evidence" value="ECO:0007669"/>
    <property type="project" value="InterPro"/>
</dbReference>
<feature type="compositionally biased region" description="Acidic residues" evidence="18">
    <location>
        <begin position="43"/>
        <end position="99"/>
    </location>
</feature>
<feature type="compositionally biased region" description="Basic residues" evidence="18">
    <location>
        <begin position="231"/>
        <end position="242"/>
    </location>
</feature>
<dbReference type="GO" id="GO:0000184">
    <property type="term" value="P:nuclear-transcribed mRNA catabolic process, nonsense-mediated decay"/>
    <property type="evidence" value="ECO:0007669"/>
    <property type="project" value="UniProtKB-KW"/>
</dbReference>
<feature type="domain" description="Btz" evidence="19">
    <location>
        <begin position="97"/>
        <end position="196"/>
    </location>
</feature>
<keyword evidence="10" id="KW-0747">Spliceosome</keyword>
<evidence type="ECO:0000313" key="21">
    <source>
        <dbReference type="RefSeq" id="XP_013381152.1"/>
    </source>
</evidence>
<dbReference type="Proteomes" id="UP000085678">
    <property type="component" value="Unplaced"/>
</dbReference>
<dbReference type="GO" id="GO:0008380">
    <property type="term" value="P:RNA splicing"/>
    <property type="evidence" value="ECO:0007669"/>
    <property type="project" value="UniProtKB-KW"/>
</dbReference>
<evidence type="ECO:0000256" key="10">
    <source>
        <dbReference type="ARBA" id="ARBA00022728"/>
    </source>
</evidence>
<dbReference type="GO" id="GO:0015385">
    <property type="term" value="F:sodium:proton antiporter activity"/>
    <property type="evidence" value="ECO:0007669"/>
    <property type="project" value="InterPro"/>
</dbReference>
<dbReference type="PANTHER" id="PTHR13434:SF0">
    <property type="entry name" value="PROTEIN CASC3"/>
    <property type="match status" value="1"/>
</dbReference>
<keyword evidence="12" id="KW-0810">Translation regulation</keyword>
<dbReference type="GO" id="GO:0006417">
    <property type="term" value="P:regulation of translation"/>
    <property type="evidence" value="ECO:0007669"/>
    <property type="project" value="UniProtKB-KW"/>
</dbReference>
<keyword evidence="11" id="KW-0509">mRNA transport</keyword>
<feature type="compositionally biased region" description="Basic and acidic residues" evidence="18">
    <location>
        <begin position="1"/>
        <end position="17"/>
    </location>
</feature>
<organism evidence="20 21">
    <name type="scientific">Lingula anatina</name>
    <name type="common">Brachiopod</name>
    <name type="synonym">Lingula unguis</name>
    <dbReference type="NCBI Taxonomy" id="7574"/>
    <lineage>
        <taxon>Eukaryota</taxon>
        <taxon>Metazoa</taxon>
        <taxon>Spiralia</taxon>
        <taxon>Lophotrochozoa</taxon>
        <taxon>Brachiopoda</taxon>
        <taxon>Linguliformea</taxon>
        <taxon>Lingulata</taxon>
        <taxon>Lingulida</taxon>
        <taxon>Linguloidea</taxon>
        <taxon>Lingulidae</taxon>
        <taxon>Lingula</taxon>
    </lineage>
</organism>
<dbReference type="GO" id="GO:0010494">
    <property type="term" value="C:cytoplasmic stress granule"/>
    <property type="evidence" value="ECO:0007669"/>
    <property type="project" value="UniProtKB-SubCell"/>
</dbReference>
<keyword evidence="9" id="KW-0507">mRNA processing</keyword>
<evidence type="ECO:0000256" key="12">
    <source>
        <dbReference type="ARBA" id="ARBA00022845"/>
    </source>
</evidence>
<dbReference type="Pfam" id="PF09405">
    <property type="entry name" value="Btz"/>
    <property type="match status" value="1"/>
</dbReference>
<keyword evidence="13" id="KW-0694">RNA-binding</keyword>
<reference evidence="21" key="1">
    <citation type="submission" date="2025-08" db="UniProtKB">
        <authorList>
            <consortium name="RefSeq"/>
        </authorList>
    </citation>
    <scope>IDENTIFICATION</scope>
    <source>
        <tissue evidence="21">Gonads</tissue>
    </source>
</reference>
<keyword evidence="17" id="KW-0966">Cell projection</keyword>
<feature type="compositionally biased region" description="Basic and acidic residues" evidence="18">
    <location>
        <begin position="33"/>
        <end position="42"/>
    </location>
</feature>
<dbReference type="PANTHER" id="PTHR13434">
    <property type="entry name" value="PROTEIN CASC3"/>
    <property type="match status" value="1"/>
</dbReference>
<dbReference type="GO" id="GO:0005681">
    <property type="term" value="C:spliceosomal complex"/>
    <property type="evidence" value="ECO:0007669"/>
    <property type="project" value="UniProtKB-KW"/>
</dbReference>
<keyword evidence="16" id="KW-0539">Nucleus</keyword>
<evidence type="ECO:0000313" key="20">
    <source>
        <dbReference type="Proteomes" id="UP000085678"/>
    </source>
</evidence>
<dbReference type="GO" id="GO:0030425">
    <property type="term" value="C:dendrite"/>
    <property type="evidence" value="ECO:0007669"/>
    <property type="project" value="UniProtKB-SubCell"/>
</dbReference>
<proteinExistence type="inferred from homology"/>
<evidence type="ECO:0000256" key="13">
    <source>
        <dbReference type="ARBA" id="ARBA00022884"/>
    </source>
</evidence>
<evidence type="ECO:0000256" key="2">
    <source>
        <dbReference type="ARBA" id="ARBA00004279"/>
    </source>
</evidence>
<evidence type="ECO:0000256" key="7">
    <source>
        <dbReference type="ARBA" id="ARBA00022448"/>
    </source>
</evidence>
<dbReference type="GO" id="GO:0016020">
    <property type="term" value="C:membrane"/>
    <property type="evidence" value="ECO:0007669"/>
    <property type="project" value="InterPro"/>
</dbReference>
<dbReference type="GeneID" id="106152195"/>
<evidence type="ECO:0000256" key="16">
    <source>
        <dbReference type="ARBA" id="ARBA00023242"/>
    </source>
</evidence>
<dbReference type="GO" id="GO:0016607">
    <property type="term" value="C:nuclear speck"/>
    <property type="evidence" value="ECO:0007669"/>
    <property type="project" value="UniProtKB-SubCell"/>
</dbReference>
<dbReference type="OrthoDB" id="657902at2759"/>
<dbReference type="GO" id="GO:0003729">
    <property type="term" value="F:mRNA binding"/>
    <property type="evidence" value="ECO:0007669"/>
    <property type="project" value="InterPro"/>
</dbReference>
<evidence type="ECO:0000256" key="14">
    <source>
        <dbReference type="ARBA" id="ARBA00023161"/>
    </source>
</evidence>
<evidence type="ECO:0000256" key="4">
    <source>
        <dbReference type="ARBA" id="ARBA00004556"/>
    </source>
</evidence>
<feature type="region of interest" description="Disordered" evidence="18">
    <location>
        <begin position="197"/>
        <end position="250"/>
    </location>
</feature>
<dbReference type="InterPro" id="IPR018545">
    <property type="entry name" value="Btz_dom"/>
</dbReference>
<evidence type="ECO:0000256" key="8">
    <source>
        <dbReference type="ARBA" id="ARBA00022490"/>
    </source>
</evidence>
<keyword evidence="15" id="KW-0508">mRNA splicing</keyword>
<name>A0A1S3H5A9_LINAN</name>
<dbReference type="GO" id="GO:0051028">
    <property type="term" value="P:mRNA transport"/>
    <property type="evidence" value="ECO:0007669"/>
    <property type="project" value="UniProtKB-KW"/>
</dbReference>
<dbReference type="GO" id="GO:0006397">
    <property type="term" value="P:mRNA processing"/>
    <property type="evidence" value="ECO:0007669"/>
    <property type="project" value="UniProtKB-KW"/>
</dbReference>
<dbReference type="GO" id="GO:0048471">
    <property type="term" value="C:perinuclear region of cytoplasm"/>
    <property type="evidence" value="ECO:0007669"/>
    <property type="project" value="UniProtKB-SubCell"/>
</dbReference>
<comment type="subcellular location">
    <subcellularLocation>
        <location evidence="2">Cell projection</location>
        <location evidence="2">Dendrite</location>
    </subcellularLocation>
    <subcellularLocation>
        <location evidence="1">Cytoplasm</location>
        <location evidence="1">Stress granule</location>
    </subcellularLocation>
    <subcellularLocation>
        <location evidence="4">Cytoplasm</location>
        <location evidence="4">Perinuclear region</location>
    </subcellularLocation>
    <subcellularLocation>
        <location evidence="3">Nucleus speckle</location>
    </subcellularLocation>
</comment>
<evidence type="ECO:0000256" key="9">
    <source>
        <dbReference type="ARBA" id="ARBA00022664"/>
    </source>
</evidence>
<comment type="similarity">
    <text evidence="5">Belongs to the CASC3 family.</text>
</comment>
<keyword evidence="20" id="KW-1185">Reference proteome</keyword>
<accession>A0A1S3H5A9</accession>
<evidence type="ECO:0000256" key="18">
    <source>
        <dbReference type="SAM" id="MobiDB-lite"/>
    </source>
</evidence>
<evidence type="ECO:0000256" key="5">
    <source>
        <dbReference type="ARBA" id="ARBA00009548"/>
    </source>
</evidence>
<evidence type="ECO:0000259" key="19">
    <source>
        <dbReference type="SMART" id="SM01044"/>
    </source>
</evidence>
<dbReference type="InterPro" id="IPR028544">
    <property type="entry name" value="CASC3"/>
</dbReference>
<gene>
    <name evidence="21" type="primary">LOC106152195</name>
</gene>
<evidence type="ECO:0000256" key="11">
    <source>
        <dbReference type="ARBA" id="ARBA00022816"/>
    </source>
</evidence>
<feature type="region of interest" description="Disordered" evidence="18">
    <location>
        <begin position="1"/>
        <end position="156"/>
    </location>
</feature>
<keyword evidence="14" id="KW-0866">Nonsense-mediated mRNA decay</keyword>
<dbReference type="RefSeq" id="XP_013381152.1">
    <property type="nucleotide sequence ID" value="XM_013525698.2"/>
</dbReference>